<keyword evidence="11" id="KW-0175">Coiled coil</keyword>
<dbReference type="PANTHER" id="PTHR33162:SF1">
    <property type="entry name" value="SEC-INDEPENDENT PROTEIN TRANSLOCASE PROTEIN TATA, CHLOROPLASTIC"/>
    <property type="match status" value="1"/>
</dbReference>
<evidence type="ECO:0000256" key="8">
    <source>
        <dbReference type="ARBA" id="ARBA00023010"/>
    </source>
</evidence>
<keyword evidence="7 10" id="KW-1133">Transmembrane helix</keyword>
<dbReference type="PRINTS" id="PR01506">
    <property type="entry name" value="TATBPROTEIN"/>
</dbReference>
<dbReference type="NCBIfam" id="TIGR01410">
    <property type="entry name" value="tatB"/>
    <property type="match status" value="1"/>
</dbReference>
<dbReference type="Pfam" id="PF02416">
    <property type="entry name" value="TatA_B_E"/>
    <property type="match status" value="1"/>
</dbReference>
<dbReference type="PANTHER" id="PTHR33162">
    <property type="entry name" value="SEC-INDEPENDENT PROTEIN TRANSLOCASE PROTEIN TATA, CHLOROPLASTIC"/>
    <property type="match status" value="1"/>
</dbReference>
<keyword evidence="3 10" id="KW-1003">Cell membrane</keyword>
<gene>
    <name evidence="10 13" type="primary">tatB</name>
    <name evidence="13" type="ORF">NCTC12742_01494</name>
</gene>
<keyword evidence="14" id="KW-1185">Reference proteome</keyword>
<protein>
    <recommendedName>
        <fullName evidence="10">Sec-independent protein translocase protein TatB</fullName>
    </recommendedName>
</protein>
<dbReference type="Gene3D" id="1.20.5.3310">
    <property type="match status" value="1"/>
</dbReference>
<dbReference type="HAMAP" id="MF_00237">
    <property type="entry name" value="TatB"/>
    <property type="match status" value="1"/>
</dbReference>
<name>A0A448VP73_9NEIS</name>
<dbReference type="GO" id="GO:0043953">
    <property type="term" value="P:protein transport by the Tat complex"/>
    <property type="evidence" value="ECO:0007669"/>
    <property type="project" value="UniProtKB-UniRule"/>
</dbReference>
<keyword evidence="6 10" id="KW-0653">Protein transport</keyword>
<evidence type="ECO:0000313" key="14">
    <source>
        <dbReference type="Proteomes" id="UP000272771"/>
    </source>
</evidence>
<feature type="coiled-coil region" evidence="11">
    <location>
        <begin position="49"/>
        <end position="76"/>
    </location>
</feature>
<organism evidence="13 14">
    <name type="scientific">Neisseria weaveri</name>
    <dbReference type="NCBI Taxonomy" id="28091"/>
    <lineage>
        <taxon>Bacteria</taxon>
        <taxon>Pseudomonadati</taxon>
        <taxon>Pseudomonadota</taxon>
        <taxon>Betaproteobacteria</taxon>
        <taxon>Neisseriales</taxon>
        <taxon>Neisseriaceae</taxon>
        <taxon>Neisseria</taxon>
    </lineage>
</organism>
<reference evidence="13 14" key="1">
    <citation type="submission" date="2018-12" db="EMBL/GenBank/DDBJ databases">
        <authorList>
            <consortium name="Pathogen Informatics"/>
        </authorList>
    </citation>
    <scope>NUCLEOTIDE SEQUENCE [LARGE SCALE GENOMIC DNA]</scope>
    <source>
        <strain evidence="13 14">NCTC12742</strain>
    </source>
</reference>
<evidence type="ECO:0000256" key="1">
    <source>
        <dbReference type="ARBA" id="ARBA00004167"/>
    </source>
</evidence>
<evidence type="ECO:0000256" key="12">
    <source>
        <dbReference type="SAM" id="MobiDB-lite"/>
    </source>
</evidence>
<evidence type="ECO:0000256" key="10">
    <source>
        <dbReference type="HAMAP-Rule" id="MF_00237"/>
    </source>
</evidence>
<dbReference type="AlphaFoldDB" id="A0A448VP73"/>
<dbReference type="EMBL" id="LR134533">
    <property type="protein sequence ID" value="VEJ51596.1"/>
    <property type="molecule type" value="Genomic_DNA"/>
</dbReference>
<feature type="compositionally biased region" description="Basic residues" evidence="12">
    <location>
        <begin position="159"/>
        <end position="181"/>
    </location>
</feature>
<comment type="subcellular location">
    <subcellularLocation>
        <location evidence="10">Cell membrane</location>
        <topology evidence="10">Single-pass membrane protein</topology>
    </subcellularLocation>
    <subcellularLocation>
        <location evidence="1">Membrane</location>
        <topology evidence="1">Single-pass membrane protein</topology>
    </subcellularLocation>
</comment>
<comment type="similarity">
    <text evidence="10">Belongs to the TatB family.</text>
</comment>
<evidence type="ECO:0000256" key="3">
    <source>
        <dbReference type="ARBA" id="ARBA00022475"/>
    </source>
</evidence>
<keyword evidence="8 10" id="KW-0811">Translocation</keyword>
<evidence type="ECO:0000256" key="6">
    <source>
        <dbReference type="ARBA" id="ARBA00022927"/>
    </source>
</evidence>
<comment type="function">
    <text evidence="10">Part of the twin-arginine translocation (Tat) system that transports large folded proteins containing a characteristic twin-arginine motif in their signal peptide across membranes. Together with TatC, TatB is part of a receptor directly interacting with Tat signal peptides. TatB may form an oligomeric binding site that transiently accommodates folded Tat precursor proteins before their translocation.</text>
</comment>
<dbReference type="STRING" id="28091.SAMEA3174300_00055"/>
<dbReference type="Proteomes" id="UP000272771">
    <property type="component" value="Chromosome"/>
</dbReference>
<keyword evidence="2 10" id="KW-0813">Transport</keyword>
<dbReference type="GO" id="GO:0008320">
    <property type="term" value="F:protein transmembrane transporter activity"/>
    <property type="evidence" value="ECO:0007669"/>
    <property type="project" value="UniProtKB-UniRule"/>
</dbReference>
<evidence type="ECO:0000256" key="4">
    <source>
        <dbReference type="ARBA" id="ARBA00022519"/>
    </source>
</evidence>
<evidence type="ECO:0000256" key="7">
    <source>
        <dbReference type="ARBA" id="ARBA00022989"/>
    </source>
</evidence>
<accession>A0A448VP73</accession>
<proteinExistence type="inferred from homology"/>
<dbReference type="OrthoDB" id="9816005at2"/>
<dbReference type="GO" id="GO:0033281">
    <property type="term" value="C:TAT protein transport complex"/>
    <property type="evidence" value="ECO:0007669"/>
    <property type="project" value="UniProtKB-UniRule"/>
</dbReference>
<dbReference type="InterPro" id="IPR018448">
    <property type="entry name" value="TatB"/>
</dbReference>
<evidence type="ECO:0000256" key="2">
    <source>
        <dbReference type="ARBA" id="ARBA00022448"/>
    </source>
</evidence>
<keyword evidence="4" id="KW-0997">Cell inner membrane</keyword>
<evidence type="ECO:0000256" key="5">
    <source>
        <dbReference type="ARBA" id="ARBA00022692"/>
    </source>
</evidence>
<comment type="subunit">
    <text evidence="10">The Tat system comprises two distinct complexes: a TatABC complex, containing multiple copies of TatA, TatB and TatC subunits, and a separate TatA complex, containing only TatA subunits. Substrates initially bind to the TatABC complex, which probably triggers association of the separate TatA complex to form the active translocon.</text>
</comment>
<feature type="region of interest" description="Disordered" evidence="12">
    <location>
        <begin position="157"/>
        <end position="181"/>
    </location>
</feature>
<evidence type="ECO:0000256" key="11">
    <source>
        <dbReference type="SAM" id="Coils"/>
    </source>
</evidence>
<keyword evidence="9 10" id="KW-0472">Membrane</keyword>
<dbReference type="InterPro" id="IPR003369">
    <property type="entry name" value="TatA/B/E"/>
</dbReference>
<evidence type="ECO:0000256" key="9">
    <source>
        <dbReference type="ARBA" id="ARBA00023136"/>
    </source>
</evidence>
<keyword evidence="5 10" id="KW-0812">Transmembrane</keyword>
<evidence type="ECO:0000313" key="13">
    <source>
        <dbReference type="EMBL" id="VEJ51596.1"/>
    </source>
</evidence>
<dbReference type="RefSeq" id="WP_004283861.1">
    <property type="nucleotide sequence ID" value="NZ_CAUJRG010000001.1"/>
</dbReference>
<sequence>MFDFGFSELLLIGAIALVVLGPERLPKAARMAGSLLGRAQNLISGIKQELNAQIQMDELRQAKQEFESAAGSLKNEINHIGAETQSHLNEISDGLKVPAWERVPEMRTPADFGLDENGHPLPDFTHNNGETESSFFDAGYAAPTVGSRSFNTASIHKQAIQRKRDMRPRYRPKPHLRARRK</sequence>